<sequence>MPKQLLDPLLGQLALGTIPQSLPSQELNSGLQTTPHALTTTPKKWPNGSL</sequence>
<reference evidence="1" key="1">
    <citation type="submission" date="2022-04" db="EMBL/GenBank/DDBJ databases">
        <title>Genome of the entomopathogenic fungus Entomophthora muscae.</title>
        <authorList>
            <person name="Elya C."/>
            <person name="Lovett B.R."/>
            <person name="Lee E."/>
            <person name="Macias A.M."/>
            <person name="Hajek A.E."/>
            <person name="De Bivort B.L."/>
            <person name="Kasson M.T."/>
            <person name="De Fine Licht H.H."/>
            <person name="Stajich J.E."/>
        </authorList>
    </citation>
    <scope>NUCLEOTIDE SEQUENCE</scope>
    <source>
        <strain evidence="1">Berkeley</strain>
    </source>
</reference>
<protein>
    <submittedName>
        <fullName evidence="1">Uncharacterized protein</fullName>
    </submittedName>
</protein>
<comment type="caution">
    <text evidence="1">The sequence shown here is derived from an EMBL/GenBank/DDBJ whole genome shotgun (WGS) entry which is preliminary data.</text>
</comment>
<name>A0ACC2RQ48_9FUNG</name>
<organism evidence="1 2">
    <name type="scientific">Entomophthora muscae</name>
    <dbReference type="NCBI Taxonomy" id="34485"/>
    <lineage>
        <taxon>Eukaryota</taxon>
        <taxon>Fungi</taxon>
        <taxon>Fungi incertae sedis</taxon>
        <taxon>Zoopagomycota</taxon>
        <taxon>Entomophthoromycotina</taxon>
        <taxon>Entomophthoromycetes</taxon>
        <taxon>Entomophthorales</taxon>
        <taxon>Entomophthoraceae</taxon>
        <taxon>Entomophthora</taxon>
    </lineage>
</organism>
<accession>A0ACC2RQ48</accession>
<evidence type="ECO:0000313" key="2">
    <source>
        <dbReference type="Proteomes" id="UP001165960"/>
    </source>
</evidence>
<dbReference type="Proteomes" id="UP001165960">
    <property type="component" value="Unassembled WGS sequence"/>
</dbReference>
<gene>
    <name evidence="1" type="ORF">DSO57_1036565</name>
</gene>
<proteinExistence type="predicted"/>
<evidence type="ECO:0000313" key="1">
    <source>
        <dbReference type="EMBL" id="KAJ9052203.1"/>
    </source>
</evidence>
<dbReference type="EMBL" id="QTSX02006745">
    <property type="protein sequence ID" value="KAJ9052203.1"/>
    <property type="molecule type" value="Genomic_DNA"/>
</dbReference>
<keyword evidence="2" id="KW-1185">Reference proteome</keyword>